<name>A0A158KGF0_9BURK</name>
<accession>A0A158KGF0</accession>
<reference evidence="1" key="1">
    <citation type="submission" date="2016-01" db="EMBL/GenBank/DDBJ databases">
        <authorList>
            <person name="Peeters C."/>
        </authorList>
    </citation>
    <scope>NUCLEOTIDE SEQUENCE [LARGE SCALE GENOMIC DNA]</scope>
    <source>
        <strain evidence="1">LMG 29317</strain>
    </source>
</reference>
<organism evidence="1 2">
    <name type="scientific">Caballeronia arvi</name>
    <dbReference type="NCBI Taxonomy" id="1777135"/>
    <lineage>
        <taxon>Bacteria</taxon>
        <taxon>Pseudomonadati</taxon>
        <taxon>Pseudomonadota</taxon>
        <taxon>Betaproteobacteria</taxon>
        <taxon>Burkholderiales</taxon>
        <taxon>Burkholderiaceae</taxon>
        <taxon>Caballeronia</taxon>
    </lineage>
</organism>
<dbReference type="AlphaFoldDB" id="A0A158KGF0"/>
<keyword evidence="2" id="KW-1185">Reference proteome</keyword>
<proteinExistence type="predicted"/>
<gene>
    <name evidence="1" type="ORF">AWB74_05613</name>
</gene>
<dbReference type="Proteomes" id="UP000055019">
    <property type="component" value="Unassembled WGS sequence"/>
</dbReference>
<protein>
    <submittedName>
        <fullName evidence="1">Uncharacterized protein</fullName>
    </submittedName>
</protein>
<sequence>MVFCGFQGMVSPGISMPKSVNHVPAKSVNHVPGLYTAAKKVTPAPGRGSANRPT</sequence>
<dbReference type="EMBL" id="FCOM02000032">
    <property type="protein sequence ID" value="SAL79803.1"/>
    <property type="molecule type" value="Genomic_DNA"/>
</dbReference>
<comment type="caution">
    <text evidence="1">The sequence shown here is derived from an EMBL/GenBank/DDBJ whole genome shotgun (WGS) entry which is preliminary data.</text>
</comment>
<evidence type="ECO:0000313" key="1">
    <source>
        <dbReference type="EMBL" id="SAL79803.1"/>
    </source>
</evidence>
<evidence type="ECO:0000313" key="2">
    <source>
        <dbReference type="Proteomes" id="UP000055019"/>
    </source>
</evidence>